<evidence type="ECO:0000313" key="7">
    <source>
        <dbReference type="Proteomes" id="UP000735302"/>
    </source>
</evidence>
<name>A0AAV4CAQ3_9GAST</name>
<keyword evidence="4 5" id="KW-0732">Signal</keyword>
<keyword evidence="7" id="KW-1185">Reference proteome</keyword>
<dbReference type="Proteomes" id="UP000735302">
    <property type="component" value="Unassembled WGS sequence"/>
</dbReference>
<evidence type="ECO:0000256" key="3">
    <source>
        <dbReference type="ARBA" id="ARBA00022525"/>
    </source>
</evidence>
<dbReference type="AlphaFoldDB" id="A0AAV4CAQ3"/>
<proteinExistence type="inferred from homology"/>
<dbReference type="InterPro" id="IPR010345">
    <property type="entry name" value="IL-17_fam"/>
</dbReference>
<comment type="similarity">
    <text evidence="2">Belongs to the IL-17 family.</text>
</comment>
<dbReference type="EMBL" id="BLXT01006181">
    <property type="protein sequence ID" value="GFO29644.1"/>
    <property type="molecule type" value="Genomic_DNA"/>
</dbReference>
<feature type="signal peptide" evidence="5">
    <location>
        <begin position="1"/>
        <end position="22"/>
    </location>
</feature>
<dbReference type="Pfam" id="PF06083">
    <property type="entry name" value="IL17"/>
    <property type="match status" value="1"/>
</dbReference>
<gene>
    <name evidence="6" type="ORF">PoB_005614900</name>
</gene>
<sequence>MHAISIVYQALAVLLVSFPSSAQKFRRPRRIEETMFLDYTLRDTFRSIILSGSELAEDKLTPWSQDQETDRLPQFARSCPSTLFMRYNPNRIPSTTFEARCVQQQCSGVRYSPSLLKRTPKGSIISSPMCRPINYFRWVKVISKKANGRRRINRRLLAIPVGCACSSDTFKQ</sequence>
<dbReference type="InterPro" id="IPR029034">
    <property type="entry name" value="Cystine-knot_cytokine"/>
</dbReference>
<keyword evidence="3" id="KW-0964">Secreted</keyword>
<comment type="caution">
    <text evidence="6">The sequence shown here is derived from an EMBL/GenBank/DDBJ whole genome shotgun (WGS) entry which is preliminary data.</text>
</comment>
<evidence type="ECO:0000256" key="1">
    <source>
        <dbReference type="ARBA" id="ARBA00004613"/>
    </source>
</evidence>
<dbReference type="Gene3D" id="2.10.90.10">
    <property type="entry name" value="Cystine-knot cytokines"/>
    <property type="match status" value="1"/>
</dbReference>
<evidence type="ECO:0000313" key="6">
    <source>
        <dbReference type="EMBL" id="GFO29644.1"/>
    </source>
</evidence>
<reference evidence="6 7" key="1">
    <citation type="journal article" date="2021" name="Elife">
        <title>Chloroplast acquisition without the gene transfer in kleptoplastic sea slugs, Plakobranchus ocellatus.</title>
        <authorList>
            <person name="Maeda T."/>
            <person name="Takahashi S."/>
            <person name="Yoshida T."/>
            <person name="Shimamura S."/>
            <person name="Takaki Y."/>
            <person name="Nagai Y."/>
            <person name="Toyoda A."/>
            <person name="Suzuki Y."/>
            <person name="Arimoto A."/>
            <person name="Ishii H."/>
            <person name="Satoh N."/>
            <person name="Nishiyama T."/>
            <person name="Hasebe M."/>
            <person name="Maruyama T."/>
            <person name="Minagawa J."/>
            <person name="Obokata J."/>
            <person name="Shigenobu S."/>
        </authorList>
    </citation>
    <scope>NUCLEOTIDE SEQUENCE [LARGE SCALE GENOMIC DNA]</scope>
</reference>
<comment type="subcellular location">
    <subcellularLocation>
        <location evidence="1">Secreted</location>
    </subcellularLocation>
</comment>
<dbReference type="SUPFAM" id="SSF57501">
    <property type="entry name" value="Cystine-knot cytokines"/>
    <property type="match status" value="1"/>
</dbReference>
<dbReference type="GO" id="GO:0005125">
    <property type="term" value="F:cytokine activity"/>
    <property type="evidence" value="ECO:0007669"/>
    <property type="project" value="InterPro"/>
</dbReference>
<evidence type="ECO:0000256" key="2">
    <source>
        <dbReference type="ARBA" id="ARBA00007236"/>
    </source>
</evidence>
<dbReference type="GO" id="GO:0005576">
    <property type="term" value="C:extracellular region"/>
    <property type="evidence" value="ECO:0007669"/>
    <property type="project" value="UniProtKB-SubCell"/>
</dbReference>
<evidence type="ECO:0000256" key="4">
    <source>
        <dbReference type="ARBA" id="ARBA00022729"/>
    </source>
</evidence>
<protein>
    <submittedName>
        <fullName evidence="6">Uncharacterized protein</fullName>
    </submittedName>
</protein>
<feature type="chain" id="PRO_5043349103" evidence="5">
    <location>
        <begin position="23"/>
        <end position="172"/>
    </location>
</feature>
<evidence type="ECO:0000256" key="5">
    <source>
        <dbReference type="SAM" id="SignalP"/>
    </source>
</evidence>
<accession>A0AAV4CAQ3</accession>
<organism evidence="6 7">
    <name type="scientific">Plakobranchus ocellatus</name>
    <dbReference type="NCBI Taxonomy" id="259542"/>
    <lineage>
        <taxon>Eukaryota</taxon>
        <taxon>Metazoa</taxon>
        <taxon>Spiralia</taxon>
        <taxon>Lophotrochozoa</taxon>
        <taxon>Mollusca</taxon>
        <taxon>Gastropoda</taxon>
        <taxon>Heterobranchia</taxon>
        <taxon>Euthyneura</taxon>
        <taxon>Panpulmonata</taxon>
        <taxon>Sacoglossa</taxon>
        <taxon>Placobranchoidea</taxon>
        <taxon>Plakobranchidae</taxon>
        <taxon>Plakobranchus</taxon>
    </lineage>
</organism>